<proteinExistence type="predicted"/>
<sequence length="791" mass="89556">MQDKLNLPSESDIKKNLTLDDKKLPSFPYVAAKLLKISGDKTSSLQDISKIVETDPSISIRVLEIVNSAMYGLGKKVTSLSEAVVFLGVDEIKRLAIGMTVFEKMFKFGHAKQFDRLLFWRHCICVAVLSMEIAKETGYADPEEAYIAGLIHDIGKIFLDIKGKKDYNDFILELSLSTDLVIEKERSTIGIGHDDVGAFFCSLWELPEKLVTAVKYHHQPFEHKDLTQEEMQLISIVSLANLLCWIQGIGSFDFIRPPVLAPEVEKTIRPDKIDIIKCILQMNKEVENISKFYHFVFPSISQLRENLLWANLKLSKANTKYYYQENPLTKSQDMAQTKKSGSMPSDMVLELGKPLAKAKSIKEVLDIVMYQVGLIFQPQHWSILLKDQKTSDMVFSVVVGTNKKKLQGLKLPKGEGVAGHIMETGESLIIKDVAQDKRFSVRVDKYTGFKTNSIIGTPLKTDTKIFGVIELINRINEDPFTPGDLKILSSIAEYAAIAIERSYYNQALTNLATKDSLTGLKNRWSFEHAIGNEKKVLRRYGTIFSILIIKIKRFRRINETMGQSAGDKILKKIALILNKIKRQKDEIFRYGEDSFILLLPQTYADGTKAAKQKITDAFSLAICQKDTSPIQIDIFPHTMSAKDSGQLKNIVGNFLSKSKVLLNEDTIENFEDSLHPILEQDHTEAFPEIKNKQTFGKLVSLGGRFIRLKTGESGHIRVEKLSMLSIGFRISKSHRIQVNDFLDIQFTLDNINKALIKRRIMVIKIKGNYIDADFYNPPPYAKNLGFYLMGV</sequence>
<dbReference type="InterPro" id="IPR029787">
    <property type="entry name" value="Nucleotide_cyclase"/>
</dbReference>
<organism evidence="3 4">
    <name type="scientific">Desulfobacula toluolica (strain DSM 7467 / Tol2)</name>
    <dbReference type="NCBI Taxonomy" id="651182"/>
    <lineage>
        <taxon>Bacteria</taxon>
        <taxon>Pseudomonadati</taxon>
        <taxon>Thermodesulfobacteriota</taxon>
        <taxon>Desulfobacteria</taxon>
        <taxon>Desulfobacterales</taxon>
        <taxon>Desulfobacteraceae</taxon>
        <taxon>Desulfobacula</taxon>
    </lineage>
</organism>
<dbReference type="Gene3D" id="3.30.450.40">
    <property type="match status" value="1"/>
</dbReference>
<dbReference type="SUPFAM" id="SSF109604">
    <property type="entry name" value="HD-domain/PDEase-like"/>
    <property type="match status" value="1"/>
</dbReference>
<dbReference type="AlphaFoldDB" id="K0NMI1"/>
<dbReference type="InterPro" id="IPR013976">
    <property type="entry name" value="HDOD"/>
</dbReference>
<dbReference type="InterPro" id="IPR029016">
    <property type="entry name" value="GAF-like_dom_sf"/>
</dbReference>
<dbReference type="PROSITE" id="PS51833">
    <property type="entry name" value="HDOD"/>
    <property type="match status" value="1"/>
</dbReference>
<dbReference type="NCBIfam" id="TIGR00254">
    <property type="entry name" value="GGDEF"/>
    <property type="match status" value="1"/>
</dbReference>
<dbReference type="Proteomes" id="UP000007347">
    <property type="component" value="Chromosome"/>
</dbReference>
<dbReference type="InterPro" id="IPR043128">
    <property type="entry name" value="Rev_trsase/Diguanyl_cyclase"/>
</dbReference>
<dbReference type="PANTHER" id="PTHR33525">
    <property type="match status" value="1"/>
</dbReference>
<dbReference type="STRING" id="651182.TOL2_C17510"/>
<dbReference type="KEGG" id="dto:TOL2_C17510"/>
<feature type="domain" description="HDOD" evidence="2">
    <location>
        <begin position="24"/>
        <end position="220"/>
    </location>
</feature>
<dbReference type="Gene3D" id="3.30.70.270">
    <property type="match status" value="1"/>
</dbReference>
<dbReference type="Pfam" id="PF08668">
    <property type="entry name" value="HDOD"/>
    <property type="match status" value="1"/>
</dbReference>
<dbReference type="SMART" id="SM00471">
    <property type="entry name" value="HDc"/>
    <property type="match status" value="1"/>
</dbReference>
<feature type="domain" description="GGDEF" evidence="1">
    <location>
        <begin position="542"/>
        <end position="672"/>
    </location>
</feature>
<dbReference type="NCBIfam" id="TIGR00277">
    <property type="entry name" value="HDIG"/>
    <property type="match status" value="1"/>
</dbReference>
<gene>
    <name evidence="3" type="ordered locus">TOL2_C17510</name>
</gene>
<evidence type="ECO:0000259" key="2">
    <source>
        <dbReference type="PROSITE" id="PS51833"/>
    </source>
</evidence>
<evidence type="ECO:0000313" key="3">
    <source>
        <dbReference type="EMBL" id="CCK79912.1"/>
    </source>
</evidence>
<dbReference type="Pfam" id="PF01590">
    <property type="entry name" value="GAF"/>
    <property type="match status" value="1"/>
</dbReference>
<dbReference type="EMBL" id="FO203503">
    <property type="protein sequence ID" value="CCK79912.1"/>
    <property type="molecule type" value="Genomic_DNA"/>
</dbReference>
<dbReference type="PROSITE" id="PS50887">
    <property type="entry name" value="GGDEF"/>
    <property type="match status" value="1"/>
</dbReference>
<dbReference type="Pfam" id="PF00990">
    <property type="entry name" value="GGDEF"/>
    <property type="match status" value="1"/>
</dbReference>
<dbReference type="Gene3D" id="1.10.3210.10">
    <property type="entry name" value="Hypothetical protein af1432"/>
    <property type="match status" value="1"/>
</dbReference>
<protein>
    <submittedName>
        <fullName evidence="3">Signal transduction protein, diguanylate cyclase (GGDEF)-GAF domain protein</fullName>
    </submittedName>
</protein>
<dbReference type="InterPro" id="IPR003018">
    <property type="entry name" value="GAF"/>
</dbReference>
<keyword evidence="4" id="KW-1185">Reference proteome</keyword>
<reference evidence="3 4" key="1">
    <citation type="journal article" date="2013" name="Environ. Microbiol.">
        <title>Complete genome, catabolic sub-proteomes and key-metabolites of Desulfobacula toluolica Tol2, a marine, aromatic compound-degrading, sulfate-reducing bacterium.</title>
        <authorList>
            <person name="Wohlbrand L."/>
            <person name="Jacob J.H."/>
            <person name="Kube M."/>
            <person name="Mussmann M."/>
            <person name="Jarling R."/>
            <person name="Beck A."/>
            <person name="Amann R."/>
            <person name="Wilkes H."/>
            <person name="Reinhardt R."/>
            <person name="Rabus R."/>
        </authorList>
    </citation>
    <scope>NUCLEOTIDE SEQUENCE [LARGE SCALE GENOMIC DNA]</scope>
    <source>
        <strain evidence="4">DSM 7467 / Tol2</strain>
    </source>
</reference>
<dbReference type="InterPro" id="IPR003607">
    <property type="entry name" value="HD/PDEase_dom"/>
</dbReference>
<dbReference type="InterPro" id="IPR052340">
    <property type="entry name" value="RNase_Y/CdgJ"/>
</dbReference>
<dbReference type="CDD" id="cd00077">
    <property type="entry name" value="HDc"/>
    <property type="match status" value="1"/>
</dbReference>
<dbReference type="SUPFAM" id="SSF55073">
    <property type="entry name" value="Nucleotide cyclase"/>
    <property type="match status" value="1"/>
</dbReference>
<dbReference type="SUPFAM" id="SSF55781">
    <property type="entry name" value="GAF domain-like"/>
    <property type="match status" value="1"/>
</dbReference>
<dbReference type="PANTHER" id="PTHR33525:SF3">
    <property type="entry name" value="RIBONUCLEASE Y"/>
    <property type="match status" value="1"/>
</dbReference>
<dbReference type="HOGENOM" id="CLU_019124_0_0_7"/>
<evidence type="ECO:0000259" key="1">
    <source>
        <dbReference type="PROSITE" id="PS50887"/>
    </source>
</evidence>
<dbReference type="CDD" id="cd01949">
    <property type="entry name" value="GGDEF"/>
    <property type="match status" value="1"/>
</dbReference>
<dbReference type="InterPro" id="IPR000160">
    <property type="entry name" value="GGDEF_dom"/>
</dbReference>
<dbReference type="SMART" id="SM00065">
    <property type="entry name" value="GAF"/>
    <property type="match status" value="1"/>
</dbReference>
<dbReference type="SMART" id="SM00267">
    <property type="entry name" value="GGDEF"/>
    <property type="match status" value="1"/>
</dbReference>
<accession>K0NMI1</accession>
<evidence type="ECO:0000313" key="4">
    <source>
        <dbReference type="Proteomes" id="UP000007347"/>
    </source>
</evidence>
<dbReference type="RefSeq" id="WP_014957253.1">
    <property type="nucleotide sequence ID" value="NC_018645.1"/>
</dbReference>
<dbReference type="InterPro" id="IPR006675">
    <property type="entry name" value="HDIG_dom"/>
</dbReference>
<name>K0NMI1_DESTT</name>
<dbReference type="OrthoDB" id="5409144at2"/>